<feature type="transmembrane region" description="Helical" evidence="1">
    <location>
        <begin position="72"/>
        <end position="94"/>
    </location>
</feature>
<sequence>MSGQINSLKELLHTITELLFVRFKMARIEFVAQKERMVRLGILALAAVFLFFMSYISLLFGLNLVLSHTAKLWVFFGLSAGLLLLMCGAFWSIARNLASQRKFLAETLHELQEDVAYIQGKKNMSDWSLKD</sequence>
<reference evidence="3" key="1">
    <citation type="submission" date="2016-11" db="EMBL/GenBank/DDBJ databases">
        <authorList>
            <person name="Sisinthy S."/>
            <person name="Ara S."/>
            <person name="Gundlapally S.R."/>
        </authorList>
    </citation>
    <scope>NUCLEOTIDE SEQUENCE [LARGE SCALE GENOMIC DNA]</scope>
    <source>
        <strain evidence="3">V1-41</strain>
    </source>
</reference>
<organism evidence="2 3">
    <name type="scientific">Oceanisphaera arctica</name>
    <dbReference type="NCBI Taxonomy" id="641510"/>
    <lineage>
        <taxon>Bacteria</taxon>
        <taxon>Pseudomonadati</taxon>
        <taxon>Pseudomonadota</taxon>
        <taxon>Gammaproteobacteria</taxon>
        <taxon>Aeromonadales</taxon>
        <taxon>Aeromonadaceae</taxon>
        <taxon>Oceanisphaera</taxon>
    </lineage>
</organism>
<dbReference type="Proteomes" id="UP000242231">
    <property type="component" value="Unassembled WGS sequence"/>
</dbReference>
<dbReference type="RefSeq" id="WP_104486302.1">
    <property type="nucleotide sequence ID" value="NZ_BMYB01000005.1"/>
</dbReference>
<keyword evidence="1" id="KW-1133">Transmembrane helix</keyword>
<dbReference type="EMBL" id="MPZM01000014">
    <property type="protein sequence ID" value="PPL16541.1"/>
    <property type="molecule type" value="Genomic_DNA"/>
</dbReference>
<keyword evidence="1" id="KW-0472">Membrane</keyword>
<gene>
    <name evidence="2" type="ORF">UN63_08255</name>
</gene>
<proteinExistence type="predicted"/>
<keyword evidence="1" id="KW-0812">Transmembrane</keyword>
<comment type="caution">
    <text evidence="2">The sequence shown here is derived from an EMBL/GenBank/DDBJ whole genome shotgun (WGS) entry which is preliminary data.</text>
</comment>
<name>A0A2P5TMA4_9GAMM</name>
<protein>
    <recommendedName>
        <fullName evidence="4">Phage holin family protein</fullName>
    </recommendedName>
</protein>
<evidence type="ECO:0000256" key="1">
    <source>
        <dbReference type="SAM" id="Phobius"/>
    </source>
</evidence>
<evidence type="ECO:0000313" key="3">
    <source>
        <dbReference type="Proteomes" id="UP000242231"/>
    </source>
</evidence>
<keyword evidence="3" id="KW-1185">Reference proteome</keyword>
<dbReference type="Pfam" id="PF07332">
    <property type="entry name" value="Phage_holin_3_6"/>
    <property type="match status" value="1"/>
</dbReference>
<evidence type="ECO:0000313" key="2">
    <source>
        <dbReference type="EMBL" id="PPL16541.1"/>
    </source>
</evidence>
<dbReference type="InterPro" id="IPR009937">
    <property type="entry name" value="Phage_holin_3_6"/>
</dbReference>
<feature type="transmembrane region" description="Helical" evidence="1">
    <location>
        <begin position="42"/>
        <end position="66"/>
    </location>
</feature>
<evidence type="ECO:0008006" key="4">
    <source>
        <dbReference type="Google" id="ProtNLM"/>
    </source>
</evidence>
<dbReference type="AlphaFoldDB" id="A0A2P5TMA4"/>
<accession>A0A2P5TMA4</accession>
<dbReference type="OrthoDB" id="5599969at2"/>